<sequence length="68" mass="7621">MRTMELPSIQVNHADRLFACRQKIEEAVHEIIFSEGLMEFSAAEIAMAVADIADDYILTIAKQKSATH</sequence>
<evidence type="ECO:0000313" key="2">
    <source>
        <dbReference type="Proteomes" id="UP000031368"/>
    </source>
</evidence>
<dbReference type="KEGG" id="rga:RGR602_PC01918"/>
<gene>
    <name evidence="1" type="ORF">RGR602_PC01918</name>
</gene>
<keyword evidence="2" id="KW-1185">Reference proteome</keyword>
<keyword evidence="1" id="KW-0614">Plasmid</keyword>
<dbReference type="Proteomes" id="UP000031368">
    <property type="component" value="Plasmid pRgalR602c"/>
</dbReference>
<evidence type="ECO:0000313" key="1">
    <source>
        <dbReference type="EMBL" id="AJD45942.1"/>
    </source>
</evidence>
<dbReference type="AlphaFoldDB" id="A0A0B4XHQ9"/>
<name>A0A0B4XHQ9_9HYPH</name>
<dbReference type="HOGENOM" id="CLU_189975_0_0_5"/>
<geneLocation type="plasmid" evidence="1 2">
    <name>pRgalR602c</name>
</geneLocation>
<protein>
    <submittedName>
        <fullName evidence="1">Uncharacterized protein</fullName>
    </submittedName>
</protein>
<accession>A0A0B4XHQ9</accession>
<organism evidence="1 2">
    <name type="scientific">Rhizobium gallicum bv. gallicum R602sp</name>
    <dbReference type="NCBI Taxonomy" id="1041138"/>
    <lineage>
        <taxon>Bacteria</taxon>
        <taxon>Pseudomonadati</taxon>
        <taxon>Pseudomonadota</taxon>
        <taxon>Alphaproteobacteria</taxon>
        <taxon>Hyphomicrobiales</taxon>
        <taxon>Rhizobiaceae</taxon>
        <taxon>Rhizobium/Agrobacterium group</taxon>
        <taxon>Rhizobium</taxon>
    </lineage>
</organism>
<reference evidence="1 2" key="1">
    <citation type="submission" date="2013-11" db="EMBL/GenBank/DDBJ databases">
        <title>Complete genome sequence of Rhizobium gallicum bv. gallicum R602.</title>
        <authorList>
            <person name="Bustos P."/>
            <person name="Santamaria R.I."/>
            <person name="Lozano L."/>
            <person name="Acosta J.L."/>
            <person name="Ormeno-Orrillo E."/>
            <person name="Rogel M.A."/>
            <person name="Romero D."/>
            <person name="Cevallos M.A."/>
            <person name="Martinez-Romero E."/>
            <person name="Gonzalez V."/>
        </authorList>
    </citation>
    <scope>NUCLEOTIDE SEQUENCE [LARGE SCALE GENOMIC DNA]</scope>
    <source>
        <strain evidence="1 2">R602</strain>
        <plasmid evidence="1 2">pRgalR602c</plasmid>
    </source>
</reference>
<dbReference type="EMBL" id="CP006880">
    <property type="protein sequence ID" value="AJD45942.1"/>
    <property type="molecule type" value="Genomic_DNA"/>
</dbReference>
<proteinExistence type="predicted"/>